<name>A0A316DX48_9FLAO</name>
<dbReference type="EMBL" id="JACWLN010000007">
    <property type="protein sequence ID" value="MBD1261939.1"/>
    <property type="molecule type" value="Genomic_DNA"/>
</dbReference>
<proteinExistence type="predicted"/>
<reference evidence="3 4" key="1">
    <citation type="submission" date="2018-05" db="EMBL/GenBank/DDBJ databases">
        <title>Genomic Encyclopedia of Archaeal and Bacterial Type Strains, Phase II (KMG-II): from individual species to whole genera.</title>
        <authorList>
            <person name="Goeker M."/>
        </authorList>
    </citation>
    <scope>NUCLEOTIDE SEQUENCE [LARGE SCALE GENOMIC DNA]</scope>
    <source>
        <strain evidence="3 4">DSM 23514</strain>
    </source>
</reference>
<dbReference type="Proteomes" id="UP000651837">
    <property type="component" value="Unassembled WGS sequence"/>
</dbReference>
<evidence type="ECO:0000313" key="5">
    <source>
        <dbReference type="Proteomes" id="UP000651837"/>
    </source>
</evidence>
<keyword evidence="1" id="KW-0472">Membrane</keyword>
<evidence type="ECO:0000256" key="1">
    <source>
        <dbReference type="SAM" id="Phobius"/>
    </source>
</evidence>
<evidence type="ECO:0000313" key="3">
    <source>
        <dbReference type="EMBL" id="PWK22306.1"/>
    </source>
</evidence>
<dbReference type="AlphaFoldDB" id="A0A316DX48"/>
<feature type="transmembrane region" description="Helical" evidence="1">
    <location>
        <begin position="6"/>
        <end position="25"/>
    </location>
</feature>
<evidence type="ECO:0000313" key="4">
    <source>
        <dbReference type="Proteomes" id="UP000245667"/>
    </source>
</evidence>
<evidence type="ECO:0000313" key="2">
    <source>
        <dbReference type="EMBL" id="MBD1261939.1"/>
    </source>
</evidence>
<gene>
    <name evidence="2" type="ORF">HZY62_15150</name>
    <name evidence="3" type="ORF">LX92_03227</name>
</gene>
<keyword evidence="1" id="KW-0812">Transmembrane</keyword>
<dbReference type="Proteomes" id="UP000245667">
    <property type="component" value="Unassembled WGS sequence"/>
</dbReference>
<protein>
    <submittedName>
        <fullName evidence="3">Uncharacterized protein</fullName>
    </submittedName>
</protein>
<accession>A0A316DX48</accession>
<sequence>MKTNSRFWIVVLVVVVLGFCIGIYLQDLKHKESTEAAWRSNRFNIARFNKIRDYNLKMTPSNWRFMRDSIEQQFDSLMILRFRKEMDSIKSENK</sequence>
<dbReference type="RefSeq" id="WP_109652808.1">
    <property type="nucleotide sequence ID" value="NZ_JACWLN010000007.1"/>
</dbReference>
<organism evidence="3 4">
    <name type="scientific">Maribacter polysiphoniae</name>
    <dbReference type="NCBI Taxonomy" id="429344"/>
    <lineage>
        <taxon>Bacteria</taxon>
        <taxon>Pseudomonadati</taxon>
        <taxon>Bacteroidota</taxon>
        <taxon>Flavobacteriia</taxon>
        <taxon>Flavobacteriales</taxon>
        <taxon>Flavobacteriaceae</taxon>
        <taxon>Maribacter</taxon>
    </lineage>
</organism>
<keyword evidence="1" id="KW-1133">Transmembrane helix</keyword>
<keyword evidence="5" id="KW-1185">Reference proteome</keyword>
<dbReference type="EMBL" id="QGGQ01000008">
    <property type="protein sequence ID" value="PWK22306.1"/>
    <property type="molecule type" value="Genomic_DNA"/>
</dbReference>
<dbReference type="OrthoDB" id="1179049at2"/>
<comment type="caution">
    <text evidence="3">The sequence shown here is derived from an EMBL/GenBank/DDBJ whole genome shotgun (WGS) entry which is preliminary data.</text>
</comment>
<reference evidence="2 5" key="2">
    <citation type="submission" date="2020-07" db="EMBL/GenBank/DDBJ databases">
        <title>The draft genome sequence of Maribacter polysiphoniae KCTC 22021.</title>
        <authorList>
            <person name="Mu L."/>
        </authorList>
    </citation>
    <scope>NUCLEOTIDE SEQUENCE [LARGE SCALE GENOMIC DNA]</scope>
    <source>
        <strain evidence="2 5">KCTC 22021</strain>
    </source>
</reference>